<dbReference type="SUPFAM" id="SSF55729">
    <property type="entry name" value="Acyl-CoA N-acyltransferases (Nat)"/>
    <property type="match status" value="1"/>
</dbReference>
<evidence type="ECO:0000313" key="2">
    <source>
        <dbReference type="EMBL" id="KAK1797053.1"/>
    </source>
</evidence>
<dbReference type="GO" id="GO:0016747">
    <property type="term" value="F:acyltransferase activity, transferring groups other than amino-acyl groups"/>
    <property type="evidence" value="ECO:0007669"/>
    <property type="project" value="InterPro"/>
</dbReference>
<evidence type="ECO:0000313" key="3">
    <source>
        <dbReference type="Proteomes" id="UP001239994"/>
    </source>
</evidence>
<dbReference type="Pfam" id="PF24066">
    <property type="entry name" value="Hisat_C"/>
    <property type="match status" value="1"/>
</dbReference>
<dbReference type="InterPro" id="IPR016181">
    <property type="entry name" value="Acyl_CoA_acyltransferase"/>
</dbReference>
<accession>A0AAD8ZCG5</accession>
<organism evidence="2 3">
    <name type="scientific">Electrophorus voltai</name>
    <dbReference type="NCBI Taxonomy" id="2609070"/>
    <lineage>
        <taxon>Eukaryota</taxon>
        <taxon>Metazoa</taxon>
        <taxon>Chordata</taxon>
        <taxon>Craniata</taxon>
        <taxon>Vertebrata</taxon>
        <taxon>Euteleostomi</taxon>
        <taxon>Actinopterygii</taxon>
        <taxon>Neopterygii</taxon>
        <taxon>Teleostei</taxon>
        <taxon>Ostariophysi</taxon>
        <taxon>Gymnotiformes</taxon>
        <taxon>Gymnotoidei</taxon>
        <taxon>Gymnotidae</taxon>
        <taxon>Electrophorus</taxon>
    </lineage>
</organism>
<gene>
    <name evidence="2" type="ORF">P4O66_008447</name>
</gene>
<name>A0AAD8ZCG5_9TELE</name>
<dbReference type="InterPro" id="IPR056483">
    <property type="entry name" value="Hisat_C"/>
</dbReference>
<dbReference type="InterPro" id="IPR000182">
    <property type="entry name" value="GNAT_dom"/>
</dbReference>
<proteinExistence type="predicted"/>
<protein>
    <recommendedName>
        <fullName evidence="1">N-acetyltransferase domain-containing protein</fullName>
    </recommendedName>
</protein>
<dbReference type="Proteomes" id="UP001239994">
    <property type="component" value="Unassembled WGS sequence"/>
</dbReference>
<dbReference type="PROSITE" id="PS51186">
    <property type="entry name" value="GNAT"/>
    <property type="match status" value="1"/>
</dbReference>
<dbReference type="EMBL" id="JAROKS010000014">
    <property type="protein sequence ID" value="KAK1797053.1"/>
    <property type="molecule type" value="Genomic_DNA"/>
</dbReference>
<comment type="caution">
    <text evidence="2">The sequence shown here is derived from an EMBL/GenBank/DDBJ whole genome shotgun (WGS) entry which is preliminary data.</text>
</comment>
<dbReference type="PANTHER" id="PTHR47403">
    <property type="entry name" value="LOC100145250 PROTEIN"/>
    <property type="match status" value="1"/>
</dbReference>
<reference evidence="2" key="1">
    <citation type="submission" date="2023-03" db="EMBL/GenBank/DDBJ databases">
        <title>Electrophorus voltai genome.</title>
        <authorList>
            <person name="Bian C."/>
        </authorList>
    </citation>
    <scope>NUCLEOTIDE SEQUENCE</scope>
    <source>
        <strain evidence="2">CB-2022</strain>
        <tissue evidence="2">Muscle</tissue>
    </source>
</reference>
<sequence>MEAQFITKDAGLTFWLARPQDFDEVMAISNGIYGGKDYLPHRYHTWMTEPGRVVIIARRGGKLVALDSGLVVDGGQTVVMEGLRVCMSERGHGVAGVIQQVTDSYVKQVYPSVNTKRLTRGDNPPPEKLSKFTVLAQRVSPKPFFAILSLCGEAESFKGFVLGLRAKLDTMEKLNDNKNCLVAVKDSHQLKALLLDPDLSSRLQLPGGAIIQDWQPLKPIESNLEILERRNLTWLANCASDKPTFMSFHTPAYPIPFNGGSLRFNIDMFGANLSLARKALIAHLEQETGEFHKCVLVNIYMPQTIWEGMREFCEGHEGVKQCRNYWSQLFLEQEIP</sequence>
<evidence type="ECO:0000259" key="1">
    <source>
        <dbReference type="PROSITE" id="PS51186"/>
    </source>
</evidence>
<feature type="domain" description="N-acetyltransferase" evidence="1">
    <location>
        <begin position="12"/>
        <end position="176"/>
    </location>
</feature>
<keyword evidence="3" id="KW-1185">Reference proteome</keyword>
<dbReference type="AlphaFoldDB" id="A0AAD8ZCG5"/>
<dbReference type="PANTHER" id="PTHR47403:SF2">
    <property type="entry name" value="N-ACETYLTRANSFERASE 16,-LIKE"/>
    <property type="match status" value="1"/>
</dbReference>